<dbReference type="AlphaFoldDB" id="A0A9Q0RJB4"/>
<keyword evidence="12" id="KW-1185">Reference proteome</keyword>
<evidence type="ECO:0000256" key="1">
    <source>
        <dbReference type="ARBA" id="ARBA00004434"/>
    </source>
</evidence>
<evidence type="ECO:0000256" key="8">
    <source>
        <dbReference type="ARBA" id="ARBA00023136"/>
    </source>
</evidence>
<evidence type="ECO:0000313" key="12">
    <source>
        <dbReference type="Proteomes" id="UP001142055"/>
    </source>
</evidence>
<dbReference type="InterPro" id="IPR020164">
    <property type="entry name" value="Cyt_c_Oxase_assmbl_COX16"/>
</dbReference>
<dbReference type="PANTHER" id="PTHR17130">
    <property type="entry name" value="MITOCHONDRIAL OUTER MEMBRANE PROTEIN 25"/>
    <property type="match status" value="1"/>
</dbReference>
<keyword evidence="7" id="KW-0496">Mitochondrion</keyword>
<evidence type="ECO:0000256" key="5">
    <source>
        <dbReference type="ARBA" id="ARBA00022792"/>
    </source>
</evidence>
<feature type="region of interest" description="Disordered" evidence="9">
    <location>
        <begin position="78"/>
        <end position="109"/>
    </location>
</feature>
<reference evidence="11" key="1">
    <citation type="submission" date="2022-12" db="EMBL/GenBank/DDBJ databases">
        <title>Genome assemblies of Blomia tropicalis.</title>
        <authorList>
            <person name="Cui Y."/>
        </authorList>
    </citation>
    <scope>NUCLEOTIDE SEQUENCE</scope>
    <source>
        <tissue evidence="11">Adult mites</tissue>
    </source>
</reference>
<dbReference type="Proteomes" id="UP001142055">
    <property type="component" value="Chromosome 3"/>
</dbReference>
<comment type="subcellular location">
    <subcellularLocation>
        <location evidence="1">Mitochondrion inner membrane</location>
        <topology evidence="1">Single-pass membrane protein</topology>
    </subcellularLocation>
</comment>
<evidence type="ECO:0000256" key="4">
    <source>
        <dbReference type="ARBA" id="ARBA00022692"/>
    </source>
</evidence>
<name>A0A9Q0RJB4_BLOTA</name>
<dbReference type="EMBL" id="JAPWDV010000003">
    <property type="protein sequence ID" value="KAJ6217808.1"/>
    <property type="molecule type" value="Genomic_DNA"/>
</dbReference>
<keyword evidence="5" id="KW-0999">Mitochondrion inner membrane</keyword>
<dbReference type="GO" id="GO:0005743">
    <property type="term" value="C:mitochondrial inner membrane"/>
    <property type="evidence" value="ECO:0007669"/>
    <property type="project" value="UniProtKB-SubCell"/>
</dbReference>
<sequence>MSFRSTLRYGLPFLSFMVLGSFLLREFASIRYEVYSYKRRYGASLKDRNLYEEDDDEPANTSINEDAEIQKLKEMGANDDWQNIRGPRPWEDNSQFNNLMENLRQKSKK</sequence>
<organism evidence="11 12">
    <name type="scientific">Blomia tropicalis</name>
    <name type="common">Mite</name>
    <dbReference type="NCBI Taxonomy" id="40697"/>
    <lineage>
        <taxon>Eukaryota</taxon>
        <taxon>Metazoa</taxon>
        <taxon>Ecdysozoa</taxon>
        <taxon>Arthropoda</taxon>
        <taxon>Chelicerata</taxon>
        <taxon>Arachnida</taxon>
        <taxon>Acari</taxon>
        <taxon>Acariformes</taxon>
        <taxon>Sarcoptiformes</taxon>
        <taxon>Astigmata</taxon>
        <taxon>Glycyphagoidea</taxon>
        <taxon>Echimyopodidae</taxon>
        <taxon>Blomia</taxon>
    </lineage>
</organism>
<evidence type="ECO:0000256" key="7">
    <source>
        <dbReference type="ARBA" id="ARBA00023128"/>
    </source>
</evidence>
<evidence type="ECO:0000256" key="3">
    <source>
        <dbReference type="ARBA" id="ARBA00021814"/>
    </source>
</evidence>
<dbReference type="Pfam" id="PF14138">
    <property type="entry name" value="COX16"/>
    <property type="match status" value="1"/>
</dbReference>
<gene>
    <name evidence="11" type="ORF">RDWZM_008965</name>
</gene>
<evidence type="ECO:0000313" key="11">
    <source>
        <dbReference type="EMBL" id="KAJ6217808.1"/>
    </source>
</evidence>
<evidence type="ECO:0000256" key="6">
    <source>
        <dbReference type="ARBA" id="ARBA00022989"/>
    </source>
</evidence>
<feature type="transmembrane region" description="Helical" evidence="10">
    <location>
        <begin position="6"/>
        <end position="24"/>
    </location>
</feature>
<dbReference type="PANTHER" id="PTHR17130:SF14">
    <property type="entry name" value="CYTOCHROME C OXIDASE ASSEMBLY PROTEIN COX16 HOMOLOG, MITOCHONDRIAL"/>
    <property type="match status" value="1"/>
</dbReference>
<evidence type="ECO:0000256" key="2">
    <source>
        <dbReference type="ARBA" id="ARBA00008370"/>
    </source>
</evidence>
<comment type="similarity">
    <text evidence="2">Belongs to the COX16 family.</text>
</comment>
<dbReference type="GO" id="GO:0033617">
    <property type="term" value="P:mitochondrial respiratory chain complex IV assembly"/>
    <property type="evidence" value="ECO:0007669"/>
    <property type="project" value="TreeGrafter"/>
</dbReference>
<evidence type="ECO:0000256" key="10">
    <source>
        <dbReference type="SAM" id="Phobius"/>
    </source>
</evidence>
<protein>
    <recommendedName>
        <fullName evidence="3">Cytochrome c oxidase assembly protein COX16 homolog, mitochondrial</fullName>
    </recommendedName>
</protein>
<keyword evidence="4 10" id="KW-0812">Transmembrane</keyword>
<keyword evidence="6 10" id="KW-1133">Transmembrane helix</keyword>
<keyword evidence="8 10" id="KW-0472">Membrane</keyword>
<accession>A0A9Q0RJB4</accession>
<proteinExistence type="inferred from homology"/>
<comment type="caution">
    <text evidence="11">The sequence shown here is derived from an EMBL/GenBank/DDBJ whole genome shotgun (WGS) entry which is preliminary data.</text>
</comment>
<evidence type="ECO:0000256" key="9">
    <source>
        <dbReference type="SAM" id="MobiDB-lite"/>
    </source>
</evidence>
<dbReference type="OMA" id="PWEDNRE"/>